<comment type="caution">
    <text evidence="1">The sequence shown here is derived from an EMBL/GenBank/DDBJ whole genome shotgun (WGS) entry which is preliminary data.</text>
</comment>
<gene>
    <name evidence="2" type="ORF">C5O77_07980</name>
    <name evidence="1" type="ORF">DB325_01320</name>
</gene>
<reference evidence="1" key="1">
    <citation type="journal article" date="2018" name="Genome Announc.">
        <title>Fifty-Six Draft Genome Sequences of 10 Lactobacillus Species from 22 Commercial Dietary Supplements.</title>
        <authorList>
            <person name="Gangiredla J."/>
            <person name="Barnaba T.J."/>
            <person name="Mammel M.K."/>
            <person name="Lacher D.W."/>
            <person name="Elkins C.A."/>
            <person name="Lampel K.A."/>
            <person name="Whitehouse C.A."/>
            <person name="Tartera C."/>
        </authorList>
    </citation>
    <scope>NUCLEOTIDE SEQUENCE</scope>
    <source>
        <strain evidence="1">DS12_10</strain>
    </source>
</reference>
<dbReference type="AlphaFoldDB" id="A0A2T5Q6M9"/>
<organism evidence="1 3">
    <name type="scientific">Limosilactobacillus reuteri</name>
    <name type="common">Lactobacillus reuteri</name>
    <dbReference type="NCBI Taxonomy" id="1598"/>
    <lineage>
        <taxon>Bacteria</taxon>
        <taxon>Bacillati</taxon>
        <taxon>Bacillota</taxon>
        <taxon>Bacilli</taxon>
        <taxon>Lactobacillales</taxon>
        <taxon>Lactobacillaceae</taxon>
        <taxon>Limosilactobacillus</taxon>
    </lineage>
</organism>
<proteinExistence type="predicted"/>
<sequence>MKAINQCFLFIKLLMRVIDCMVNLLSFEKWSKKVKVFLLHFKENMLYLNMWLALEEFEC</sequence>
<protein>
    <submittedName>
        <fullName evidence="1">Uncharacterized protein</fullName>
    </submittedName>
</protein>
<evidence type="ECO:0000313" key="2">
    <source>
        <dbReference type="EMBL" id="RMX24858.1"/>
    </source>
</evidence>
<reference evidence="2 4" key="2">
    <citation type="journal article" date="2018" name="J Appl Environ Microbiol">
        <title>The gut symbionts Lactobacillus reuteri R2lc and 2010 encode a polyketide synthase cluster that activates the mammalian aryl-hydrocarbon receptor.</title>
        <authorList>
            <person name="Ozcam M."/>
            <person name="Roos S."/>
            <person name="Van Pijkeren J.P."/>
        </authorList>
    </citation>
    <scope>NUCLEOTIDE SEQUENCE [LARGE SCALE GENOMIC DNA]</scope>
    <source>
        <strain evidence="2 4">R2lc</strain>
    </source>
</reference>
<dbReference type="EMBL" id="PTLS01000038">
    <property type="protein sequence ID" value="RMX24858.1"/>
    <property type="molecule type" value="Genomic_DNA"/>
</dbReference>
<dbReference type="Proteomes" id="UP000244083">
    <property type="component" value="Unassembled WGS sequence"/>
</dbReference>
<accession>A0A2T5Q6M9</accession>
<name>A0A2T5Q6M9_LIMRT</name>
<dbReference type="Proteomes" id="UP000276940">
    <property type="component" value="Unassembled WGS sequence"/>
</dbReference>
<reference evidence="3" key="3">
    <citation type="submission" date="2018-04" db="EMBL/GenBank/DDBJ databases">
        <title>Draft Genome Sequences of 10 Lactobacillus Species from 22 Commercial Probiotic Products.</title>
        <authorList>
            <person name="Gangiredla J."/>
            <person name="Barnaba T.J."/>
            <person name="Mammel M.K."/>
            <person name="Lacher D.W."/>
            <person name="Elkins C.A."/>
            <person name="Lampel K.A."/>
            <person name="Whitehouse C.A."/>
            <person name="Tartera C."/>
        </authorList>
    </citation>
    <scope>NUCLEOTIDE SEQUENCE [LARGE SCALE GENOMIC DNA]</scope>
    <source>
        <strain evidence="3">DS12_10</strain>
    </source>
</reference>
<evidence type="ECO:0000313" key="1">
    <source>
        <dbReference type="EMBL" id="PTV05455.1"/>
    </source>
</evidence>
<evidence type="ECO:0000313" key="4">
    <source>
        <dbReference type="Proteomes" id="UP000276940"/>
    </source>
</evidence>
<dbReference type="EMBL" id="QAZN01000001">
    <property type="protein sequence ID" value="PTV05455.1"/>
    <property type="molecule type" value="Genomic_DNA"/>
</dbReference>
<evidence type="ECO:0000313" key="3">
    <source>
        <dbReference type="Proteomes" id="UP000244083"/>
    </source>
</evidence>